<evidence type="ECO:0000259" key="1">
    <source>
        <dbReference type="SMART" id="SM00901"/>
    </source>
</evidence>
<dbReference type="AlphaFoldDB" id="A0A6P1BH18"/>
<dbReference type="Pfam" id="PF08867">
    <property type="entry name" value="FRG"/>
    <property type="match status" value="1"/>
</dbReference>
<dbReference type="SMART" id="SM00901">
    <property type="entry name" value="FRG"/>
    <property type="match status" value="1"/>
</dbReference>
<keyword evidence="3" id="KW-1185">Reference proteome</keyword>
<evidence type="ECO:0000313" key="2">
    <source>
        <dbReference type="EMBL" id="NEU96930.1"/>
    </source>
</evidence>
<comment type="caution">
    <text evidence="2">The sequence shown here is derived from an EMBL/GenBank/DDBJ whole genome shotgun (WGS) entry which is preliminary data.</text>
</comment>
<reference evidence="2 3" key="1">
    <citation type="journal article" date="2020" name="Arch. Microbiol.">
        <title>Bradyrhizobium uaiense sp. nov., a new highly efficient cowpea symbiont.</title>
        <authorList>
            <person name="Cabral Michel D."/>
            <person name="Azarias Guimaraes A."/>
            <person name="Martins da Costa E."/>
            <person name="Soares de Carvalho T."/>
            <person name="Balsanelli E."/>
            <person name="Willems A."/>
            <person name="Maltempi de Souza E."/>
            <person name="de Souza Moreira F.M."/>
        </authorList>
    </citation>
    <scope>NUCLEOTIDE SEQUENCE [LARGE SCALE GENOMIC DNA]</scope>
    <source>
        <strain evidence="2 3">UFLA 03-164</strain>
    </source>
</reference>
<dbReference type="Proteomes" id="UP000468531">
    <property type="component" value="Unassembled WGS sequence"/>
</dbReference>
<sequence>MAASFFSGADPTSINSIGQLIDILVKRHNTANGHILWYRGHRRSSWDVLPTIWRDYTAEDERNFAHRFRSRAAIRVASAPRYGDFAHWLSLMRHYGLPTRLMDWSRSPLVALYFALAYLFESADPPEDSVLWILDPHRLNQIENYDQVGSLTPSINSEMCDPMVLPAFRADVIEPERVLAVMAHDVDLRIFVQQGCFTIHSSRLALNLRQDHTLFLFPIIIRAEHAKQVASELFTAGLRRGDIFPDLGNLASELVDTYPKRPT</sequence>
<proteinExistence type="predicted"/>
<gene>
    <name evidence="2" type="ORF">FNJ47_14040</name>
</gene>
<dbReference type="EMBL" id="VKHP01000046">
    <property type="protein sequence ID" value="NEU96930.1"/>
    <property type="molecule type" value="Genomic_DNA"/>
</dbReference>
<feature type="domain" description="FRG" evidence="1">
    <location>
        <begin position="32"/>
        <end position="132"/>
    </location>
</feature>
<name>A0A6P1BH18_9BRAD</name>
<protein>
    <submittedName>
        <fullName evidence="2">FRG domain-containing protein</fullName>
    </submittedName>
</protein>
<accession>A0A6P1BH18</accession>
<dbReference type="InterPro" id="IPR014966">
    <property type="entry name" value="FRG-dom"/>
</dbReference>
<organism evidence="2 3">
    <name type="scientific">Bradyrhizobium uaiense</name>
    <dbReference type="NCBI Taxonomy" id="2594946"/>
    <lineage>
        <taxon>Bacteria</taxon>
        <taxon>Pseudomonadati</taxon>
        <taxon>Pseudomonadota</taxon>
        <taxon>Alphaproteobacteria</taxon>
        <taxon>Hyphomicrobiales</taxon>
        <taxon>Nitrobacteraceae</taxon>
        <taxon>Bradyrhizobium</taxon>
    </lineage>
</organism>
<evidence type="ECO:0000313" key="3">
    <source>
        <dbReference type="Proteomes" id="UP000468531"/>
    </source>
</evidence>
<dbReference type="RefSeq" id="WP_163153893.1">
    <property type="nucleotide sequence ID" value="NZ_VKHP01000046.1"/>
</dbReference>